<comment type="caution">
    <text evidence="3">The sequence shown here is derived from an EMBL/GenBank/DDBJ whole genome shotgun (WGS) entry which is preliminary data.</text>
</comment>
<protein>
    <submittedName>
        <fullName evidence="3">Conserved protein</fullName>
    </submittedName>
</protein>
<reference evidence="3 4" key="1">
    <citation type="submission" date="2014-07" db="EMBL/GenBank/DDBJ databases">
        <title>Tepidicaulis marinum gen. nov., sp. nov., a novel marine bacterium denitrifying nitrate to nitrous oxide strictly under microaerobic conditions.</title>
        <authorList>
            <person name="Takeuchi M."/>
            <person name="Yamagishi T."/>
            <person name="Kamagata Y."/>
            <person name="Oshima K."/>
            <person name="Hattori M."/>
            <person name="Katayama T."/>
            <person name="Hanada S."/>
            <person name="Tamaki H."/>
            <person name="Marumo K."/>
            <person name="Maeda H."/>
            <person name="Nedachi M."/>
            <person name="Iwasaki W."/>
            <person name="Suwa Y."/>
            <person name="Sakata S."/>
        </authorList>
    </citation>
    <scope>NUCLEOTIDE SEQUENCE [LARGE SCALE GENOMIC DNA]</scope>
    <source>
        <strain evidence="3 4">MA2</strain>
    </source>
</reference>
<keyword evidence="4" id="KW-1185">Reference proteome</keyword>
<keyword evidence="2" id="KW-1133">Transmembrane helix</keyword>
<accession>A0A081BB34</accession>
<evidence type="ECO:0000256" key="2">
    <source>
        <dbReference type="SAM" id="Phobius"/>
    </source>
</evidence>
<dbReference type="EMBL" id="BBIO01000008">
    <property type="protein sequence ID" value="GAK45252.1"/>
    <property type="molecule type" value="Genomic_DNA"/>
</dbReference>
<name>A0A081BB34_9HYPH</name>
<evidence type="ECO:0000313" key="3">
    <source>
        <dbReference type="EMBL" id="GAK45252.1"/>
    </source>
</evidence>
<evidence type="ECO:0000256" key="1">
    <source>
        <dbReference type="SAM" id="MobiDB-lite"/>
    </source>
</evidence>
<keyword evidence="2" id="KW-0472">Membrane</keyword>
<sequence>MLSYLINIALLCALLACTTYMYFVNQRLRLLRSGQDNIGPMIEKFAKITGDMTESLSTLKSDAVATARQLEEIVSHAHALNGKIEETLKEAKTIELRLAAANALHPAAGRKPDDEKSIEGLTELLKAFEDEVSRRPAGAPQGPPIRAENVKEAPMRPRSVRALHMDMDGPEAHAPESGKKETGKDIKRWKPAFASKKNLMNEAIDLFYKAPGET</sequence>
<organism evidence="3 4">
    <name type="scientific">Tepidicaulis marinus</name>
    <dbReference type="NCBI Taxonomy" id="1333998"/>
    <lineage>
        <taxon>Bacteria</taxon>
        <taxon>Pseudomonadati</taxon>
        <taxon>Pseudomonadota</taxon>
        <taxon>Alphaproteobacteria</taxon>
        <taxon>Hyphomicrobiales</taxon>
        <taxon>Parvibaculaceae</taxon>
        <taxon>Tepidicaulis</taxon>
    </lineage>
</organism>
<proteinExistence type="predicted"/>
<dbReference type="RefSeq" id="WP_045445980.1">
    <property type="nucleotide sequence ID" value="NZ_BBIO01000008.1"/>
</dbReference>
<dbReference type="AlphaFoldDB" id="A0A081BB34"/>
<feature type="region of interest" description="Disordered" evidence="1">
    <location>
        <begin position="166"/>
        <end position="186"/>
    </location>
</feature>
<keyword evidence="2" id="KW-0812">Transmembrane</keyword>
<evidence type="ECO:0000313" key="4">
    <source>
        <dbReference type="Proteomes" id="UP000028702"/>
    </source>
</evidence>
<dbReference type="STRING" id="1333998.M2A_1751"/>
<gene>
    <name evidence="3" type="ORF">M2A_1751</name>
</gene>
<dbReference type="Proteomes" id="UP000028702">
    <property type="component" value="Unassembled WGS sequence"/>
</dbReference>
<feature type="transmembrane region" description="Helical" evidence="2">
    <location>
        <begin position="6"/>
        <end position="24"/>
    </location>
</feature>